<name>A0AB39C9N4_9VIRU</name>
<gene>
    <name evidence="1" type="ORF">H905_00026</name>
</gene>
<accession>A0AB39C9N4</accession>
<reference evidence="1" key="2">
    <citation type="submission" date="2024-07" db="EMBL/GenBank/DDBJ databases">
        <authorList>
            <person name="Foxall R."/>
        </authorList>
    </citation>
    <scope>NUCLEOTIDE SEQUENCE</scope>
</reference>
<protein>
    <submittedName>
        <fullName evidence="1">Uncharacterized protein</fullName>
    </submittedName>
</protein>
<dbReference type="InterPro" id="IPR058701">
    <property type="entry name" value="PhiTE_072-like"/>
</dbReference>
<dbReference type="Pfam" id="PF26211">
    <property type="entry name" value="Phage_phiTE_072"/>
    <property type="match status" value="1"/>
</dbReference>
<organism evidence="1">
    <name type="scientific">Aliivibrio phage vB_Alvi_H905</name>
    <dbReference type="NCBI Taxonomy" id="3234039"/>
    <lineage>
        <taxon>Viruses</taxon>
    </lineage>
</organism>
<reference evidence="1" key="1">
    <citation type="journal article" date="2024" name="Genome Announc.">
        <title>Genome sequence of H905.</title>
        <authorList>
            <person name="Whistler C."/>
            <person name="Calawa J."/>
        </authorList>
    </citation>
    <scope>NUCLEOTIDE SEQUENCE</scope>
</reference>
<evidence type="ECO:0000313" key="1">
    <source>
        <dbReference type="EMBL" id="XDJ03444.1"/>
    </source>
</evidence>
<dbReference type="EMBL" id="PP986400">
    <property type="protein sequence ID" value="XDJ03444.1"/>
    <property type="molecule type" value="Genomic_DNA"/>
</dbReference>
<proteinExistence type="predicted"/>
<sequence length="253" mass="29116">MNIEETKIKKLFINNVDGLDPITVYLEDSEVGKGKITIECWGKSWSAYWGAIGGKSLSDFFCKQNAEYLANNLSDYRLEKYEPDFDAFKKEIRQKICEMRRDNWPTFMDGHLSKELARQLYDIEEWDEFVSSNPYEPIICPSFIDEDEFKDIDFNQAESHADSAIAGLRLIQNAGKYPKKACSASMYGANILQSQKYIISSMRESIEQQNKRISELEIALHKAGKWLTADSHFNLSELDCEISELLQNTESVN</sequence>